<dbReference type="STRING" id="4795.A0A225X3Z1"/>
<accession>A0A225X3Z1</accession>
<gene>
    <name evidence="2" type="ORF">PHMEG_00063</name>
</gene>
<evidence type="ECO:0000313" key="3">
    <source>
        <dbReference type="Proteomes" id="UP000198211"/>
    </source>
</evidence>
<protein>
    <submittedName>
        <fullName evidence="2">Uncharacterized protein</fullName>
    </submittedName>
</protein>
<dbReference type="Proteomes" id="UP000198211">
    <property type="component" value="Unassembled WGS sequence"/>
</dbReference>
<dbReference type="AlphaFoldDB" id="A0A225X3Z1"/>
<feature type="region of interest" description="Disordered" evidence="1">
    <location>
        <begin position="237"/>
        <end position="256"/>
    </location>
</feature>
<organism evidence="2 3">
    <name type="scientific">Phytophthora megakarya</name>
    <dbReference type="NCBI Taxonomy" id="4795"/>
    <lineage>
        <taxon>Eukaryota</taxon>
        <taxon>Sar</taxon>
        <taxon>Stramenopiles</taxon>
        <taxon>Oomycota</taxon>
        <taxon>Peronosporomycetes</taxon>
        <taxon>Peronosporales</taxon>
        <taxon>Peronosporaceae</taxon>
        <taxon>Phytophthora</taxon>
    </lineage>
</organism>
<reference evidence="3" key="1">
    <citation type="submission" date="2017-03" db="EMBL/GenBank/DDBJ databases">
        <title>Phytopthora megakarya and P. palmivora, two closely related causual agents of cacao black pod achieved similar genome size and gene model numbers by different mechanisms.</title>
        <authorList>
            <person name="Ali S."/>
            <person name="Shao J."/>
            <person name="Larry D.J."/>
            <person name="Kronmiller B."/>
            <person name="Shen D."/>
            <person name="Strem M.D."/>
            <person name="Melnick R.L."/>
            <person name="Guiltinan M.J."/>
            <person name="Tyler B.M."/>
            <person name="Meinhardt L.W."/>
            <person name="Bailey B.A."/>
        </authorList>
    </citation>
    <scope>NUCLEOTIDE SEQUENCE [LARGE SCALE GENOMIC DNA]</scope>
    <source>
        <strain evidence="3">zdho120</strain>
    </source>
</reference>
<keyword evidence="3" id="KW-1185">Reference proteome</keyword>
<proteinExistence type="predicted"/>
<dbReference type="EMBL" id="NBNE01000002">
    <property type="protein sequence ID" value="OWZ24795.1"/>
    <property type="molecule type" value="Genomic_DNA"/>
</dbReference>
<evidence type="ECO:0000313" key="2">
    <source>
        <dbReference type="EMBL" id="OWZ24795.1"/>
    </source>
</evidence>
<sequence length="298" mass="33834">MRIFDSLDLYEDIFLKLCENSASVRNSKFVALTLFTRAAPTDKNQQNELEADESTIHYLKVKGSTKLIKTASSMRCCDPVLQLKKPVITRNTWALDGKTPIHPSGFAFRQLPIVMGPQQARFYAGVSLTDAKKRYRYGALAVFDSSISPGEDDDRPMKKTLQALEICAREAVMAVDERRKELELRTFLEAPLIQLRQSEPALNLSMDISQSSARWRDIESLDGDSDNDDEDQKRLEYENRNARMKSGPEFDSGSSSVGKARVEYFRNKMQELVRQAQDTQAQMVENTLVMERHGVPIV</sequence>
<dbReference type="OrthoDB" id="166134at2759"/>
<comment type="caution">
    <text evidence="2">The sequence shown here is derived from an EMBL/GenBank/DDBJ whole genome shotgun (WGS) entry which is preliminary data.</text>
</comment>
<name>A0A225X3Z1_9STRA</name>
<evidence type="ECO:0000256" key="1">
    <source>
        <dbReference type="SAM" id="MobiDB-lite"/>
    </source>
</evidence>